<accession>A0A220S1L7</accession>
<name>A0A220S1L7_9NEIS</name>
<dbReference type="KEGG" id="nei:BG910_06295"/>
<keyword evidence="2" id="KW-1185">Reference proteome</keyword>
<sequence length="75" mass="8106">MKNLTVKELQTVSGGGGFGTFVGGTMVGAAITDVFYNPFKQAVIDHYTSTNAKMVSDFKKSPSTLENRFSFNGDF</sequence>
<reference evidence="1 2" key="1">
    <citation type="submission" date="2017-06" db="EMBL/GenBank/DDBJ databases">
        <title>Neisseria chenwenguii sp. nov., isolated from the intestinal contents of Tibetan Plateau Pika in Yushu, Qinghai Province, China.</title>
        <authorList>
            <person name="Zhang G."/>
        </authorList>
    </citation>
    <scope>NUCLEOTIDE SEQUENCE [LARGE SCALE GENOMIC DNA]</scope>
    <source>
        <strain evidence="1 2">10023</strain>
    </source>
</reference>
<organism evidence="1 2">
    <name type="scientific">Neisseria chenwenguii</name>
    <dbReference type="NCBI Taxonomy" id="1853278"/>
    <lineage>
        <taxon>Bacteria</taxon>
        <taxon>Pseudomonadati</taxon>
        <taxon>Pseudomonadota</taxon>
        <taxon>Betaproteobacteria</taxon>
        <taxon>Neisseriales</taxon>
        <taxon>Neisseriaceae</taxon>
        <taxon>Neisseria</taxon>
    </lineage>
</organism>
<dbReference type="Proteomes" id="UP000198238">
    <property type="component" value="Chromosome"/>
</dbReference>
<evidence type="ECO:0000313" key="2">
    <source>
        <dbReference type="Proteomes" id="UP000198238"/>
    </source>
</evidence>
<dbReference type="EMBL" id="CP022278">
    <property type="protein sequence ID" value="ASK27400.1"/>
    <property type="molecule type" value="Genomic_DNA"/>
</dbReference>
<protein>
    <submittedName>
        <fullName evidence="1">Uncharacterized protein</fullName>
    </submittedName>
</protein>
<gene>
    <name evidence="1" type="ORF">BG910_06295</name>
</gene>
<dbReference type="InterPro" id="IPR010133">
    <property type="entry name" value="Bacteriocin_signal_seq"/>
</dbReference>
<proteinExistence type="predicted"/>
<dbReference type="NCBIfam" id="TIGR01847">
    <property type="entry name" value="bacteriocin_sig"/>
    <property type="match status" value="1"/>
</dbReference>
<dbReference type="OrthoDB" id="9930563at2"/>
<dbReference type="AlphaFoldDB" id="A0A220S1L7"/>
<evidence type="ECO:0000313" key="1">
    <source>
        <dbReference type="EMBL" id="ASK27400.1"/>
    </source>
</evidence>
<dbReference type="RefSeq" id="WP_089036110.1">
    <property type="nucleotide sequence ID" value="NZ_CP022278.1"/>
</dbReference>